<comment type="function">
    <text evidence="5">Catalyzes the ATP-dependent conversion of 5-aminoimidazole ribonucleotide (AIR) and HCO(3)- to N5-carboxyaminoimidazole ribonucleotide (N5-CAIR).</text>
</comment>
<feature type="binding site" evidence="4">
    <location>
        <position position="199"/>
    </location>
    <ligand>
        <name>ATP</name>
        <dbReference type="ChEBI" id="CHEBI:30616"/>
    </ligand>
</feature>
<dbReference type="PROSITE" id="PS50975">
    <property type="entry name" value="ATP_GRASP"/>
    <property type="match status" value="1"/>
</dbReference>
<dbReference type="GO" id="GO:0004638">
    <property type="term" value="F:phosphoribosylaminoimidazole carboxylase activity"/>
    <property type="evidence" value="ECO:0007669"/>
    <property type="project" value="InterPro"/>
</dbReference>
<dbReference type="GO" id="GO:0034028">
    <property type="term" value="F:5-(carboxyamino)imidazole ribonucleotide synthase activity"/>
    <property type="evidence" value="ECO:0007669"/>
    <property type="project" value="UniProtKB-UniRule"/>
</dbReference>
<evidence type="ECO:0000256" key="2">
    <source>
        <dbReference type="ARBA" id="ARBA00022755"/>
    </source>
</evidence>
<dbReference type="GO" id="GO:0046872">
    <property type="term" value="F:metal ion binding"/>
    <property type="evidence" value="ECO:0007669"/>
    <property type="project" value="InterPro"/>
</dbReference>
<comment type="caution">
    <text evidence="4">Lacks conserved residue(s) required for the propagation of feature annotation.</text>
</comment>
<evidence type="ECO:0000313" key="8">
    <source>
        <dbReference type="Proteomes" id="UP000236454"/>
    </source>
</evidence>
<dbReference type="Pfam" id="PF02222">
    <property type="entry name" value="ATP-grasp"/>
    <property type="match status" value="1"/>
</dbReference>
<dbReference type="InterPro" id="IPR040686">
    <property type="entry name" value="PurK_C"/>
</dbReference>
<reference evidence="7 8" key="1">
    <citation type="submission" date="2016-10" db="EMBL/GenBank/DDBJ databases">
        <authorList>
            <person name="de Groot N.N."/>
        </authorList>
    </citation>
    <scope>NUCLEOTIDE SEQUENCE [LARGE SCALE GENOMIC DNA]</scope>
    <source>
        <strain evidence="7 8">CGMCC 1.7005</strain>
    </source>
</reference>
<feature type="binding site" evidence="4">
    <location>
        <begin position="278"/>
        <end position="279"/>
    </location>
    <ligand>
        <name>ATP</name>
        <dbReference type="ChEBI" id="CHEBI:30616"/>
    </ligand>
</feature>
<comment type="subunit">
    <text evidence="4 5">Homodimer.</text>
</comment>
<evidence type="ECO:0000313" key="7">
    <source>
        <dbReference type="EMBL" id="SFT88432.1"/>
    </source>
</evidence>
<dbReference type="Gene3D" id="3.30.1490.20">
    <property type="entry name" value="ATP-grasp fold, A domain"/>
    <property type="match status" value="1"/>
</dbReference>
<comment type="catalytic activity">
    <reaction evidence="4 5">
        <text>5-amino-1-(5-phospho-beta-D-ribosyl)imidazole + hydrogencarbonate + ATP = 5-carboxyamino-1-(5-phospho-D-ribosyl)imidazole + ADP + phosphate + 2 H(+)</text>
        <dbReference type="Rhea" id="RHEA:19317"/>
        <dbReference type="ChEBI" id="CHEBI:15378"/>
        <dbReference type="ChEBI" id="CHEBI:17544"/>
        <dbReference type="ChEBI" id="CHEBI:30616"/>
        <dbReference type="ChEBI" id="CHEBI:43474"/>
        <dbReference type="ChEBI" id="CHEBI:58730"/>
        <dbReference type="ChEBI" id="CHEBI:137981"/>
        <dbReference type="ChEBI" id="CHEBI:456216"/>
        <dbReference type="EC" id="6.3.4.18"/>
    </reaction>
</comment>
<dbReference type="InterPro" id="IPR011761">
    <property type="entry name" value="ATP-grasp"/>
</dbReference>
<dbReference type="InterPro" id="IPR011054">
    <property type="entry name" value="Rudment_hybrid_motif"/>
</dbReference>
<organism evidence="7 8">
    <name type="scientific">Lishizhenia tianjinensis</name>
    <dbReference type="NCBI Taxonomy" id="477690"/>
    <lineage>
        <taxon>Bacteria</taxon>
        <taxon>Pseudomonadati</taxon>
        <taxon>Bacteroidota</taxon>
        <taxon>Flavobacteriia</taxon>
        <taxon>Flavobacteriales</taxon>
        <taxon>Crocinitomicaceae</taxon>
        <taxon>Lishizhenia</taxon>
    </lineage>
</organism>
<feature type="binding site" evidence="4">
    <location>
        <position position="160"/>
    </location>
    <ligand>
        <name>ATP</name>
        <dbReference type="ChEBI" id="CHEBI:30616"/>
    </ligand>
</feature>
<feature type="binding site" evidence="4">
    <location>
        <position position="122"/>
    </location>
    <ligand>
        <name>ATP</name>
        <dbReference type="ChEBI" id="CHEBI:30616"/>
    </ligand>
</feature>
<feature type="binding site" evidence="4">
    <location>
        <begin position="191"/>
        <end position="194"/>
    </location>
    <ligand>
        <name>ATP</name>
        <dbReference type="ChEBI" id="CHEBI:30616"/>
    </ligand>
</feature>
<dbReference type="SUPFAM" id="SSF52440">
    <property type="entry name" value="PreATP-grasp domain"/>
    <property type="match status" value="1"/>
</dbReference>
<sequence length="395" mass="44008">MEDILVKGTYICSMNSIWYGNNFKLGVLGGGQLGRMLIQEAINYDVHVHCMDNDPDAPCSKIANSYTLGKLTDYDDVMNFGKDKDVITVEIEHVNVQALKELEAAGVKVYPQPHILEMIQDKGLQKEFYQNNGIPTAPFALVNSKEEIFDNLELLPVMQKLRKGGYDGKGVQAVKTEADIAHGFDGPCVLESFVDFKKELSVIVARNAKGEIKTFPTVECEFSKELNLVEFLFSPAEISEEVEVRSQELAKEIIEKLDMVGILAIEYFLTQEDELLVNEIAPRPHNSGHHTIEANLTSQFEQHLRAITNTPLGDTAIVQPGVMINVLGDPNYEGPTVYDGLDFVMQQAGAYAHMYGKASTKPNRKMGHITVINPDLEKAKETARVIKSRFKVISE</sequence>
<dbReference type="STRING" id="477690.SAMN05216474_2915"/>
<dbReference type="EMBL" id="FPAS01000006">
    <property type="protein sequence ID" value="SFT88432.1"/>
    <property type="molecule type" value="Genomic_DNA"/>
</dbReference>
<dbReference type="Pfam" id="PF17769">
    <property type="entry name" value="PurK_C"/>
    <property type="match status" value="1"/>
</dbReference>
<dbReference type="NCBIfam" id="TIGR01161">
    <property type="entry name" value="purK"/>
    <property type="match status" value="1"/>
</dbReference>
<dbReference type="InterPro" id="IPR054350">
    <property type="entry name" value="PurT/PurK_preATP-grasp"/>
</dbReference>
<dbReference type="InterPro" id="IPR005875">
    <property type="entry name" value="PurK"/>
</dbReference>
<evidence type="ECO:0000256" key="1">
    <source>
        <dbReference type="ARBA" id="ARBA00022741"/>
    </source>
</evidence>
<comment type="function">
    <text evidence="4">Catalyzes the ATP-dependent conversion of 5-aminoimidazole ribonucleotide (AIR) and HCO(3)(-) to N5-carboxyaminoimidazole ribonucleotide (N5-CAIR).</text>
</comment>
<protein>
    <recommendedName>
        <fullName evidence="4 5">N5-carboxyaminoimidazole ribonucleotide synthase</fullName>
        <shortName evidence="4 5">N5-CAIR synthase</shortName>
        <ecNumber evidence="4 5">6.3.4.18</ecNumber>
    </recommendedName>
    <alternativeName>
        <fullName evidence="4 5">5-(carboxyamino)imidazole ribonucleotide synthetase</fullName>
    </alternativeName>
</protein>
<dbReference type="InterPro" id="IPR016185">
    <property type="entry name" value="PreATP-grasp_dom_sf"/>
</dbReference>
<dbReference type="NCBIfam" id="NF004679">
    <property type="entry name" value="PRK06019.1-5"/>
    <property type="match status" value="1"/>
</dbReference>
<comment type="pathway">
    <text evidence="4 5">Purine metabolism; IMP biosynthesis via de novo pathway; 5-amino-1-(5-phospho-D-ribosyl)imidazole-4-carboxylate from 5-amino-1-(5-phospho-D-ribosyl)imidazole (N5-CAIR route): step 1/2.</text>
</comment>
<dbReference type="AlphaFoldDB" id="A0A1I7BMN1"/>
<evidence type="ECO:0000256" key="3">
    <source>
        <dbReference type="ARBA" id="ARBA00022840"/>
    </source>
</evidence>
<dbReference type="Pfam" id="PF22660">
    <property type="entry name" value="RS_preATP-grasp-like"/>
    <property type="match status" value="1"/>
</dbReference>
<dbReference type="Proteomes" id="UP000236454">
    <property type="component" value="Unassembled WGS sequence"/>
</dbReference>
<dbReference type="GO" id="GO:0005829">
    <property type="term" value="C:cytosol"/>
    <property type="evidence" value="ECO:0007669"/>
    <property type="project" value="TreeGrafter"/>
</dbReference>
<dbReference type="HAMAP" id="MF_01928">
    <property type="entry name" value="PurK"/>
    <property type="match status" value="1"/>
</dbReference>
<dbReference type="PANTHER" id="PTHR11609:SF5">
    <property type="entry name" value="PHOSPHORIBOSYLAMINOIMIDAZOLE CARBOXYLASE"/>
    <property type="match status" value="1"/>
</dbReference>
<dbReference type="EC" id="6.3.4.18" evidence="4 5"/>
<proteinExistence type="inferred from homology"/>
<name>A0A1I7BMN1_9FLAO</name>
<dbReference type="SUPFAM" id="SSF51246">
    <property type="entry name" value="Rudiment single hybrid motif"/>
    <property type="match status" value="1"/>
</dbReference>
<dbReference type="Gene3D" id="3.30.470.20">
    <property type="entry name" value="ATP-grasp fold, B domain"/>
    <property type="match status" value="1"/>
</dbReference>
<keyword evidence="4 5" id="KW-0436">Ligase</keyword>
<keyword evidence="1 4" id="KW-0547">Nucleotide-binding</keyword>
<keyword evidence="3 4" id="KW-0067">ATP-binding</keyword>
<dbReference type="UniPathway" id="UPA00074">
    <property type="reaction ID" value="UER00942"/>
</dbReference>
<keyword evidence="2 4" id="KW-0658">Purine biosynthesis</keyword>
<dbReference type="InterPro" id="IPR003135">
    <property type="entry name" value="ATP-grasp_carboxylate-amine"/>
</dbReference>
<evidence type="ECO:0000259" key="6">
    <source>
        <dbReference type="PROSITE" id="PS50975"/>
    </source>
</evidence>
<comment type="similarity">
    <text evidence="4 5">Belongs to the PurK/PurT family.</text>
</comment>
<feature type="domain" description="ATP-grasp" evidence="6">
    <location>
        <begin position="126"/>
        <end position="308"/>
    </location>
</feature>
<accession>A0A1I7BMN1</accession>
<dbReference type="SUPFAM" id="SSF56059">
    <property type="entry name" value="Glutathione synthetase ATP-binding domain-like"/>
    <property type="match status" value="1"/>
</dbReference>
<keyword evidence="8" id="KW-1185">Reference proteome</keyword>
<dbReference type="GO" id="GO:0005524">
    <property type="term" value="F:ATP binding"/>
    <property type="evidence" value="ECO:0007669"/>
    <property type="project" value="UniProtKB-UniRule"/>
</dbReference>
<evidence type="ECO:0000256" key="4">
    <source>
        <dbReference type="HAMAP-Rule" id="MF_01928"/>
    </source>
</evidence>
<dbReference type="InterPro" id="IPR013815">
    <property type="entry name" value="ATP_grasp_subdomain_1"/>
</dbReference>
<dbReference type="PANTHER" id="PTHR11609">
    <property type="entry name" value="PURINE BIOSYNTHESIS PROTEIN 6/7, PUR6/7"/>
    <property type="match status" value="1"/>
</dbReference>
<evidence type="ECO:0000256" key="5">
    <source>
        <dbReference type="RuleBase" id="RU361200"/>
    </source>
</evidence>
<dbReference type="RefSeq" id="WP_244526233.1">
    <property type="nucleotide sequence ID" value="NZ_FPAS01000006.1"/>
</dbReference>
<gene>
    <name evidence="4 5" type="primary">purK</name>
    <name evidence="7" type="ORF">SAMN05216474_2915</name>
</gene>
<dbReference type="GO" id="GO:0006189">
    <property type="term" value="P:'de novo' IMP biosynthetic process"/>
    <property type="evidence" value="ECO:0007669"/>
    <property type="project" value="UniProtKB-UniRule"/>
</dbReference>
<dbReference type="Gene3D" id="3.40.50.20">
    <property type="match status" value="1"/>
</dbReference>